<protein>
    <submittedName>
        <fullName evidence="1">Serine/threonine-protein kinase SMG1 isoform X1</fullName>
    </submittedName>
</protein>
<keyword evidence="1" id="KW-0808">Transferase</keyword>
<keyword evidence="2" id="KW-1185">Reference proteome</keyword>
<dbReference type="AlphaFoldDB" id="A0AAD3RLU2"/>
<dbReference type="GO" id="GO:0000184">
    <property type="term" value="P:nuclear-transcribed mRNA catabolic process, nonsense-mediated decay"/>
    <property type="evidence" value="ECO:0007669"/>
    <property type="project" value="InterPro"/>
</dbReference>
<dbReference type="Proteomes" id="UP001279410">
    <property type="component" value="Unassembled WGS sequence"/>
</dbReference>
<evidence type="ECO:0000313" key="1">
    <source>
        <dbReference type="EMBL" id="GLD75194.1"/>
    </source>
</evidence>
<gene>
    <name evidence="1" type="ORF">AKAME5_002652700</name>
</gene>
<name>A0AAD3RLU2_LATJO</name>
<evidence type="ECO:0000313" key="2">
    <source>
        <dbReference type="Proteomes" id="UP001279410"/>
    </source>
</evidence>
<comment type="caution">
    <text evidence="1">The sequence shown here is derived from an EMBL/GenBank/DDBJ whole genome shotgun (WGS) entry which is preliminary data.</text>
</comment>
<dbReference type="InterPro" id="IPR031559">
    <property type="entry name" value="SMG1"/>
</dbReference>
<feature type="non-terminal residue" evidence="1">
    <location>
        <position position="1"/>
    </location>
</feature>
<proteinExistence type="predicted"/>
<dbReference type="EMBL" id="BRZM01002771">
    <property type="protein sequence ID" value="GLD75194.1"/>
    <property type="molecule type" value="Genomic_DNA"/>
</dbReference>
<accession>A0AAD3RLU2</accession>
<dbReference type="GO" id="GO:0004674">
    <property type="term" value="F:protein serine/threonine kinase activity"/>
    <property type="evidence" value="ECO:0007669"/>
    <property type="project" value="InterPro"/>
</dbReference>
<sequence>PDAFDPGPTGGLGLTCAPPFQPASHCHWKAQVLPSSSTSAPSLQHQDSLIGLVHSAVRVRQAYGKLLRAIPLDVALSNHSHPEMREISLSIRHHMSRAPASTFHPQDFSDLISFILYGVLHRGGKDPWLERLYYSCQRFEKRDGRGGVDGSRPGVVTGALLKTEVVLWQWAVWEAAQFTVLSKLRTPLGRAQDIF</sequence>
<dbReference type="Pfam" id="PF15785">
    <property type="entry name" value="SMG1"/>
    <property type="match status" value="1"/>
</dbReference>
<reference evidence="1" key="1">
    <citation type="submission" date="2022-08" db="EMBL/GenBank/DDBJ databases">
        <title>Genome sequencing of akame (Lates japonicus).</title>
        <authorList>
            <person name="Hashiguchi Y."/>
            <person name="Takahashi H."/>
        </authorList>
    </citation>
    <scope>NUCLEOTIDE SEQUENCE</scope>
    <source>
        <strain evidence="1">Kochi</strain>
    </source>
</reference>
<keyword evidence="1" id="KW-0418">Kinase</keyword>
<organism evidence="1 2">
    <name type="scientific">Lates japonicus</name>
    <name type="common">Japanese lates</name>
    <dbReference type="NCBI Taxonomy" id="270547"/>
    <lineage>
        <taxon>Eukaryota</taxon>
        <taxon>Metazoa</taxon>
        <taxon>Chordata</taxon>
        <taxon>Craniata</taxon>
        <taxon>Vertebrata</taxon>
        <taxon>Euteleostomi</taxon>
        <taxon>Actinopterygii</taxon>
        <taxon>Neopterygii</taxon>
        <taxon>Teleostei</taxon>
        <taxon>Neoteleostei</taxon>
        <taxon>Acanthomorphata</taxon>
        <taxon>Carangaria</taxon>
        <taxon>Carangaria incertae sedis</taxon>
        <taxon>Centropomidae</taxon>
        <taxon>Lates</taxon>
    </lineage>
</organism>